<evidence type="ECO:0000259" key="7">
    <source>
        <dbReference type="PROSITE" id="PS50888"/>
    </source>
</evidence>
<dbReference type="InParanoid" id="A0A667ZF67"/>
<keyword evidence="9" id="KW-1185">Reference proteome</keyword>
<dbReference type="AlphaFoldDB" id="A0A667ZF67"/>
<dbReference type="InterPro" id="IPR050370">
    <property type="entry name" value="HES_HEY"/>
</dbReference>
<protein>
    <submittedName>
        <fullName evidence="8">Hairy-related 5</fullName>
    </submittedName>
</protein>
<evidence type="ECO:0000256" key="1">
    <source>
        <dbReference type="ARBA" id="ARBA00004123"/>
    </source>
</evidence>
<reference evidence="8" key="2">
    <citation type="submission" date="2025-08" db="UniProtKB">
        <authorList>
            <consortium name="Ensembl"/>
        </authorList>
    </citation>
    <scope>IDENTIFICATION</scope>
</reference>
<evidence type="ECO:0000313" key="8">
    <source>
        <dbReference type="Ensembl" id="ENSMMDP00005039207.1"/>
    </source>
</evidence>
<evidence type="ECO:0000256" key="3">
    <source>
        <dbReference type="ARBA" id="ARBA00023015"/>
    </source>
</evidence>
<evidence type="ECO:0000256" key="4">
    <source>
        <dbReference type="ARBA" id="ARBA00023163"/>
    </source>
</evidence>
<evidence type="ECO:0000256" key="6">
    <source>
        <dbReference type="SAM" id="MobiDB-lite"/>
    </source>
</evidence>
<dbReference type="SUPFAM" id="SSF47459">
    <property type="entry name" value="HLH, helix-loop-helix DNA-binding domain"/>
    <property type="match status" value="1"/>
</dbReference>
<dbReference type="InterPro" id="IPR036638">
    <property type="entry name" value="HLH_DNA-bd_sf"/>
</dbReference>
<dbReference type="GO" id="GO:0005634">
    <property type="term" value="C:nucleus"/>
    <property type="evidence" value="ECO:0007669"/>
    <property type="project" value="UniProtKB-SubCell"/>
</dbReference>
<feature type="region of interest" description="Disordered" evidence="6">
    <location>
        <begin position="177"/>
        <end position="221"/>
    </location>
</feature>
<dbReference type="GeneTree" id="ENSGT00940000165786"/>
<dbReference type="OrthoDB" id="6085656at2759"/>
<name>A0A667ZF67_9TELE</name>
<dbReference type="Pfam" id="PF00010">
    <property type="entry name" value="HLH"/>
    <property type="match status" value="1"/>
</dbReference>
<gene>
    <name evidence="8" type="primary">her5</name>
</gene>
<comment type="subcellular location">
    <subcellularLocation>
        <location evidence="1">Nucleus</location>
    </subcellularLocation>
</comment>
<keyword evidence="3" id="KW-0805">Transcription regulation</keyword>
<accession>A0A667ZF67</accession>
<organism evidence="8 9">
    <name type="scientific">Myripristis murdjan</name>
    <name type="common">pinecone soldierfish</name>
    <dbReference type="NCBI Taxonomy" id="586833"/>
    <lineage>
        <taxon>Eukaryota</taxon>
        <taxon>Metazoa</taxon>
        <taxon>Chordata</taxon>
        <taxon>Craniata</taxon>
        <taxon>Vertebrata</taxon>
        <taxon>Euteleostomi</taxon>
        <taxon>Actinopterygii</taxon>
        <taxon>Neopterygii</taxon>
        <taxon>Teleostei</taxon>
        <taxon>Neoteleostei</taxon>
        <taxon>Acanthomorphata</taxon>
        <taxon>Holocentriformes</taxon>
        <taxon>Holocentridae</taxon>
        <taxon>Myripristis</taxon>
    </lineage>
</organism>
<dbReference type="PROSITE" id="PS50888">
    <property type="entry name" value="BHLH"/>
    <property type="match status" value="1"/>
</dbReference>
<dbReference type="Proteomes" id="UP000472263">
    <property type="component" value="Chromosome 10"/>
</dbReference>
<reference evidence="8" key="1">
    <citation type="submission" date="2019-06" db="EMBL/GenBank/DDBJ databases">
        <authorList>
            <consortium name="Wellcome Sanger Institute Data Sharing"/>
        </authorList>
    </citation>
    <scope>NUCLEOTIDE SEQUENCE [LARGE SCALE GENOMIC DNA]</scope>
</reference>
<keyword evidence="4" id="KW-0804">Transcription</keyword>
<dbReference type="Gene3D" id="4.10.280.10">
    <property type="entry name" value="Helix-loop-helix DNA-binding domain"/>
    <property type="match status" value="1"/>
</dbReference>
<feature type="domain" description="BHLH" evidence="7">
    <location>
        <begin position="14"/>
        <end position="71"/>
    </location>
</feature>
<feature type="compositionally biased region" description="Basic and acidic residues" evidence="6">
    <location>
        <begin position="194"/>
        <end position="212"/>
    </location>
</feature>
<evidence type="ECO:0000256" key="2">
    <source>
        <dbReference type="ARBA" id="ARBA00022491"/>
    </source>
</evidence>
<keyword evidence="2" id="KW-0678">Repressor</keyword>
<proteinExistence type="predicted"/>
<dbReference type="Ensembl" id="ENSMMDT00005040018.1">
    <property type="protein sequence ID" value="ENSMMDP00005039207.1"/>
    <property type="gene ID" value="ENSMMDG00005018173.1"/>
</dbReference>
<dbReference type="PANTHER" id="PTHR10985">
    <property type="entry name" value="BASIC HELIX-LOOP-HELIX TRANSCRIPTION FACTOR, HES-RELATED"/>
    <property type="match status" value="1"/>
</dbReference>
<keyword evidence="5" id="KW-0539">Nucleus</keyword>
<dbReference type="GO" id="GO:0046983">
    <property type="term" value="F:protein dimerization activity"/>
    <property type="evidence" value="ECO:0007669"/>
    <property type="project" value="InterPro"/>
</dbReference>
<evidence type="ECO:0000256" key="5">
    <source>
        <dbReference type="ARBA" id="ARBA00023242"/>
    </source>
</evidence>
<evidence type="ECO:0000313" key="9">
    <source>
        <dbReference type="Proteomes" id="UP000472263"/>
    </source>
</evidence>
<reference evidence="8" key="3">
    <citation type="submission" date="2025-09" db="UniProtKB">
        <authorList>
            <consortium name="Ensembl"/>
        </authorList>
    </citation>
    <scope>IDENTIFICATION</scope>
</reference>
<sequence length="221" mass="25211">MKKVAAVFPGERDVRRVPKPLKEKRRRDRINHSLETLRLLLLENTRNERLKNPKVEKAEILESVVSFLKREKEVQKEHRTLKRILSREQMPPCQQQHNYREGVQSCLLRVSHFITSKSQELEEAGGDAADSLQVSLRIPSIQMHSDSPGQIHRALMSTTSCGPAALSAQHLPHSQLSYTPLSSLSGTTQSPGNHCDHDTRKLLSPTRNKDISDPVWRPWPQ</sequence>
<dbReference type="InterPro" id="IPR011598">
    <property type="entry name" value="bHLH_dom"/>
</dbReference>
<feature type="compositionally biased region" description="Polar residues" evidence="6">
    <location>
        <begin position="177"/>
        <end position="192"/>
    </location>
</feature>
<dbReference type="SMART" id="SM00353">
    <property type="entry name" value="HLH"/>
    <property type="match status" value="1"/>
</dbReference>